<organism evidence="1 2">
    <name type="scientific">Trichinella spiralis</name>
    <name type="common">Trichina worm</name>
    <dbReference type="NCBI Taxonomy" id="6334"/>
    <lineage>
        <taxon>Eukaryota</taxon>
        <taxon>Metazoa</taxon>
        <taxon>Ecdysozoa</taxon>
        <taxon>Nematoda</taxon>
        <taxon>Enoplea</taxon>
        <taxon>Dorylaimia</taxon>
        <taxon>Trichinellida</taxon>
        <taxon>Trichinellidae</taxon>
        <taxon>Trichinella</taxon>
    </lineage>
</organism>
<dbReference type="EMBL" id="JBEUSY010000068">
    <property type="protein sequence ID" value="KAL1245806.1"/>
    <property type="molecule type" value="Genomic_DNA"/>
</dbReference>
<sequence length="77" mass="8822">MSRESYLGTEKHVSKKRKRIPADLQGFSLEQSLNTFYGKIEMFVNKSIFLQEILHSTLLNQSLCSCIFAVITLIGIR</sequence>
<dbReference type="Proteomes" id="UP001558632">
    <property type="component" value="Unassembled WGS sequence"/>
</dbReference>
<gene>
    <name evidence="1" type="ORF">TSPI_08493</name>
</gene>
<keyword evidence="2" id="KW-1185">Reference proteome</keyword>
<accession>A0ABR3L104</accession>
<proteinExistence type="predicted"/>
<reference evidence="1 2" key="1">
    <citation type="submission" date="2024-07" db="EMBL/GenBank/DDBJ databases">
        <title>Enhanced genomic and transcriptomic resources for Trichinella pseudospiralis and T. spiralis underpin the discovery of pronounced molecular differences between stages and species.</title>
        <authorList>
            <person name="Pasi K.K."/>
            <person name="La Rosa G."/>
            <person name="Gomez-Morales M.A."/>
            <person name="Tosini F."/>
            <person name="Sumanam S."/>
            <person name="Young N.D."/>
            <person name="Chang B.C."/>
            <person name="Robin G.B."/>
        </authorList>
    </citation>
    <scope>NUCLEOTIDE SEQUENCE [LARGE SCALE GENOMIC DNA]</scope>
    <source>
        <strain evidence="1">ISS534</strain>
    </source>
</reference>
<evidence type="ECO:0000313" key="2">
    <source>
        <dbReference type="Proteomes" id="UP001558632"/>
    </source>
</evidence>
<protein>
    <submittedName>
        <fullName evidence="1">Potassium transporter</fullName>
    </submittedName>
</protein>
<evidence type="ECO:0000313" key="1">
    <source>
        <dbReference type="EMBL" id="KAL1245806.1"/>
    </source>
</evidence>
<comment type="caution">
    <text evidence="1">The sequence shown here is derived from an EMBL/GenBank/DDBJ whole genome shotgun (WGS) entry which is preliminary data.</text>
</comment>
<name>A0ABR3L104_TRISP</name>